<dbReference type="InParanoid" id="A0A0F7DBJ7"/>
<keyword evidence="3" id="KW-1185">Reference proteome</keyword>
<evidence type="ECO:0000313" key="2">
    <source>
        <dbReference type="EMBL" id="AKG91211.1"/>
    </source>
</evidence>
<accession>A0A0F7DBJ7</accession>
<evidence type="ECO:0000313" key="3">
    <source>
        <dbReference type="Proteomes" id="UP000034723"/>
    </source>
</evidence>
<dbReference type="PANTHER" id="PTHR37525">
    <property type="entry name" value="UPF0175 PROTEIN SSL1255"/>
    <property type="match status" value="1"/>
</dbReference>
<dbReference type="InterPro" id="IPR052264">
    <property type="entry name" value="UPF0175_domain"/>
</dbReference>
<protein>
    <submittedName>
        <fullName evidence="2">Uncharacterized protein family (UPF0175)</fullName>
    </submittedName>
</protein>
<evidence type="ECO:0000256" key="1">
    <source>
        <dbReference type="ARBA" id="ARBA00005651"/>
    </source>
</evidence>
<dbReference type="EMBL" id="CP011267">
    <property type="protein sequence ID" value="AKG91211.1"/>
    <property type="molecule type" value="Genomic_DNA"/>
</dbReference>
<sequence length="99" mass="11422">MAVISVRVGSELERKIRKLIELEKSDKSSAVRRALERGVEEELKKVALELYMSRKVSLAKAAEIAEVSVREMMEYLKERGVPLNLTVEELRRDFEEAMK</sequence>
<dbReference type="RefSeq" id="WP_048095841.1">
    <property type="nucleotide sequence ID" value="NZ_CP011267.1"/>
</dbReference>
<dbReference type="GeneID" id="24804068"/>
<comment type="similarity">
    <text evidence="1">Belongs to the UPF0175 family.</text>
</comment>
<organism evidence="2 3">
    <name type="scientific">Geoglobus ahangari</name>
    <dbReference type="NCBI Taxonomy" id="113653"/>
    <lineage>
        <taxon>Archaea</taxon>
        <taxon>Methanobacteriati</taxon>
        <taxon>Methanobacteriota</taxon>
        <taxon>Archaeoglobi</taxon>
        <taxon>Archaeoglobales</taxon>
        <taxon>Archaeoglobaceae</taxon>
        <taxon>Geoglobus</taxon>
    </lineage>
</organism>
<dbReference type="Proteomes" id="UP000034723">
    <property type="component" value="Chromosome"/>
</dbReference>
<dbReference type="KEGG" id="gah:GAH_01498"/>
<dbReference type="OrthoDB" id="51311at2157"/>
<dbReference type="HOGENOM" id="CLU_175991_1_0_2"/>
<dbReference type="STRING" id="113653.GAH_01498"/>
<proteinExistence type="inferred from homology"/>
<dbReference type="PANTHER" id="PTHR37525:SF1">
    <property type="entry name" value="UPF0175 PROTEIN SSL1255"/>
    <property type="match status" value="1"/>
</dbReference>
<dbReference type="Pfam" id="PF03683">
    <property type="entry name" value="UPF0175"/>
    <property type="match status" value="1"/>
</dbReference>
<dbReference type="InterPro" id="IPR005368">
    <property type="entry name" value="UPF0175"/>
</dbReference>
<gene>
    <name evidence="2" type="ORF">GAH_01498</name>
</gene>
<name>A0A0F7DBJ7_9EURY</name>
<dbReference type="AlphaFoldDB" id="A0A0F7DBJ7"/>
<reference evidence="2 3" key="1">
    <citation type="submission" date="2015-04" db="EMBL/GenBank/DDBJ databases">
        <title>The complete genome sequence of the hyperthermophilic, obligate iron-reducing archaeon Geoglobus ahangari strain 234T.</title>
        <authorList>
            <person name="Manzella M.P."/>
            <person name="Holmes D.E."/>
            <person name="Rocheleau J.M."/>
            <person name="Chung A."/>
            <person name="Reguera G."/>
            <person name="Kashefi K."/>
        </authorList>
    </citation>
    <scope>NUCLEOTIDE SEQUENCE [LARGE SCALE GENOMIC DNA]</scope>
    <source>
        <strain evidence="2 3">234</strain>
    </source>
</reference>